<dbReference type="InterPro" id="IPR003644">
    <property type="entry name" value="Calx_beta"/>
</dbReference>
<feature type="non-terminal residue" evidence="5">
    <location>
        <position position="1"/>
    </location>
</feature>
<proteinExistence type="predicted"/>
<comment type="caution">
    <text evidence="5">The sequence shown here is derived from an EMBL/GenBank/DDBJ whole genome shotgun (WGS) entry which is preliminary data.</text>
</comment>
<feature type="non-terminal residue" evidence="5">
    <location>
        <position position="130"/>
    </location>
</feature>
<sequence length="130" mass="12824">VAGSFTVDFAVADGTAVDPDDYSVATAGTSVTFPDGTVSGDTQSVTVNIVDDVILEASENLDIALGAVSNPLIPVIDGNGVGTITDNDGLGAGEGISVADFTVDEGAGTADFVITYTGPTVAGSFTVDFA</sequence>
<keyword evidence="6" id="KW-1185">Reference proteome</keyword>
<dbReference type="SUPFAM" id="SSF141072">
    <property type="entry name" value="CalX-like"/>
    <property type="match status" value="1"/>
</dbReference>
<dbReference type="Gene3D" id="2.60.40.2030">
    <property type="match status" value="1"/>
</dbReference>
<evidence type="ECO:0000313" key="6">
    <source>
        <dbReference type="Proteomes" id="UP001597012"/>
    </source>
</evidence>
<dbReference type="InterPro" id="IPR038081">
    <property type="entry name" value="CalX-like_sf"/>
</dbReference>
<evidence type="ECO:0000256" key="3">
    <source>
        <dbReference type="ARBA" id="ARBA00022837"/>
    </source>
</evidence>
<reference evidence="6" key="1">
    <citation type="journal article" date="2019" name="Int. J. Syst. Evol. Microbiol.">
        <title>The Global Catalogue of Microorganisms (GCM) 10K type strain sequencing project: providing services to taxonomists for standard genome sequencing and annotation.</title>
        <authorList>
            <consortium name="The Broad Institute Genomics Platform"/>
            <consortium name="The Broad Institute Genome Sequencing Center for Infectious Disease"/>
            <person name="Wu L."/>
            <person name="Ma J."/>
        </authorList>
    </citation>
    <scope>NUCLEOTIDE SEQUENCE [LARGE SCALE GENOMIC DNA]</scope>
    <source>
        <strain evidence="6">CCUG 61948</strain>
    </source>
</reference>
<feature type="domain" description="Calx-beta" evidence="4">
    <location>
        <begin position="96"/>
        <end position="129"/>
    </location>
</feature>
<keyword evidence="1" id="KW-0732">Signal</keyword>
<keyword evidence="2" id="KW-0677">Repeat</keyword>
<dbReference type="Pfam" id="PF03160">
    <property type="entry name" value="Calx-beta"/>
    <property type="match status" value="2"/>
</dbReference>
<organism evidence="5 6">
    <name type="scientific">Maribacter chungangensis</name>
    <dbReference type="NCBI Taxonomy" id="1069117"/>
    <lineage>
        <taxon>Bacteria</taxon>
        <taxon>Pseudomonadati</taxon>
        <taxon>Bacteroidota</taxon>
        <taxon>Flavobacteriia</taxon>
        <taxon>Flavobacteriales</taxon>
        <taxon>Flavobacteriaceae</taxon>
        <taxon>Maribacter</taxon>
    </lineage>
</organism>
<evidence type="ECO:0000256" key="2">
    <source>
        <dbReference type="ARBA" id="ARBA00022737"/>
    </source>
</evidence>
<dbReference type="Proteomes" id="UP001597012">
    <property type="component" value="Unassembled WGS sequence"/>
</dbReference>
<evidence type="ECO:0000256" key="1">
    <source>
        <dbReference type="ARBA" id="ARBA00022729"/>
    </source>
</evidence>
<feature type="domain" description="Calx-beta" evidence="4">
    <location>
        <begin position="4"/>
        <end position="68"/>
    </location>
</feature>
<protein>
    <submittedName>
        <fullName evidence="5">Calx-beta domain-containing protein</fullName>
    </submittedName>
</protein>
<keyword evidence="3" id="KW-0106">Calcium</keyword>
<dbReference type="EMBL" id="JBHTHY010000021">
    <property type="protein sequence ID" value="MFD0799219.1"/>
    <property type="molecule type" value="Genomic_DNA"/>
</dbReference>
<accession>A0ABW3B8Z1</accession>
<evidence type="ECO:0000259" key="4">
    <source>
        <dbReference type="Pfam" id="PF03160"/>
    </source>
</evidence>
<evidence type="ECO:0000313" key="5">
    <source>
        <dbReference type="EMBL" id="MFD0799219.1"/>
    </source>
</evidence>
<name>A0ABW3B8Z1_9FLAO</name>
<dbReference type="RefSeq" id="WP_379936142.1">
    <property type="nucleotide sequence ID" value="NZ_JBHTHY010000021.1"/>
</dbReference>
<gene>
    <name evidence="5" type="ORF">ACFQZJ_17240</name>
</gene>